<feature type="region of interest" description="Disordered" evidence="4">
    <location>
        <begin position="715"/>
        <end position="1025"/>
    </location>
</feature>
<feature type="compositionally biased region" description="Pro residues" evidence="4">
    <location>
        <begin position="917"/>
        <end position="926"/>
    </location>
</feature>
<dbReference type="Pfam" id="PF00168">
    <property type="entry name" value="C2"/>
    <property type="match status" value="1"/>
</dbReference>
<organism evidence="8 9">
    <name type="scientific">Porites lobata</name>
    <dbReference type="NCBI Taxonomy" id="104759"/>
    <lineage>
        <taxon>Eukaryota</taxon>
        <taxon>Metazoa</taxon>
        <taxon>Cnidaria</taxon>
        <taxon>Anthozoa</taxon>
        <taxon>Hexacorallia</taxon>
        <taxon>Scleractinia</taxon>
        <taxon>Fungiina</taxon>
        <taxon>Poritidae</taxon>
        <taxon>Porites</taxon>
    </lineage>
</organism>
<dbReference type="Pfam" id="PF25321">
    <property type="entry name" value="PH_RASGAP"/>
    <property type="match status" value="1"/>
</dbReference>
<dbReference type="Pfam" id="PF12004">
    <property type="entry name" value="DAB2P_C"/>
    <property type="match status" value="1"/>
</dbReference>
<dbReference type="Gene3D" id="2.30.29.30">
    <property type="entry name" value="Pleckstrin-homology domain (PH domain)/Phosphotyrosine-binding domain (PTB)"/>
    <property type="match status" value="1"/>
</dbReference>
<feature type="domain" description="C2" evidence="6">
    <location>
        <begin position="210"/>
        <end position="330"/>
    </location>
</feature>
<feature type="domain" description="Ras-GAP" evidence="7">
    <location>
        <begin position="390"/>
        <end position="580"/>
    </location>
</feature>
<dbReference type="PROSITE" id="PS50004">
    <property type="entry name" value="C2"/>
    <property type="match status" value="1"/>
</dbReference>
<reference evidence="8 9" key="1">
    <citation type="submission" date="2022-05" db="EMBL/GenBank/DDBJ databases">
        <authorList>
            <consortium name="Genoscope - CEA"/>
            <person name="William W."/>
        </authorList>
    </citation>
    <scope>NUCLEOTIDE SEQUENCE [LARGE SCALE GENOMIC DNA]</scope>
</reference>
<dbReference type="PROSITE" id="PS50018">
    <property type="entry name" value="RAS_GTPASE_ACTIV_2"/>
    <property type="match status" value="1"/>
</dbReference>
<evidence type="ECO:0000256" key="4">
    <source>
        <dbReference type="SAM" id="MobiDB-lite"/>
    </source>
</evidence>
<proteinExistence type="predicted"/>
<feature type="compositionally biased region" description="Low complexity" evidence="4">
    <location>
        <begin position="975"/>
        <end position="996"/>
    </location>
</feature>
<dbReference type="SMART" id="SM00239">
    <property type="entry name" value="C2"/>
    <property type="match status" value="1"/>
</dbReference>
<dbReference type="SUPFAM" id="SSF50729">
    <property type="entry name" value="PH domain-like"/>
    <property type="match status" value="1"/>
</dbReference>
<dbReference type="SUPFAM" id="SSF48350">
    <property type="entry name" value="GTPase activation domain, GAP"/>
    <property type="match status" value="1"/>
</dbReference>
<dbReference type="InterPro" id="IPR023152">
    <property type="entry name" value="RasGAP_CS"/>
</dbReference>
<evidence type="ECO:0000256" key="2">
    <source>
        <dbReference type="ARBA" id="ARBA00022553"/>
    </source>
</evidence>
<dbReference type="SUPFAM" id="SSF49562">
    <property type="entry name" value="C2 domain (Calcium/lipid-binding domain, CaLB)"/>
    <property type="match status" value="1"/>
</dbReference>
<evidence type="ECO:0000256" key="3">
    <source>
        <dbReference type="SAM" id="Coils"/>
    </source>
</evidence>
<feature type="compositionally biased region" description="Low complexity" evidence="4">
    <location>
        <begin position="857"/>
        <end position="866"/>
    </location>
</feature>
<dbReference type="InterPro" id="IPR011993">
    <property type="entry name" value="PH-like_dom_sf"/>
</dbReference>
<comment type="caution">
    <text evidence="8">The sequence shown here is derived from an EMBL/GenBank/DDBJ whole genome shotgun (WGS) entry which is preliminary data.</text>
</comment>
<dbReference type="SMART" id="SM00233">
    <property type="entry name" value="PH"/>
    <property type="match status" value="1"/>
</dbReference>
<dbReference type="PROSITE" id="PS50003">
    <property type="entry name" value="PH_DOMAIN"/>
    <property type="match status" value="1"/>
</dbReference>
<dbReference type="InterPro" id="IPR039360">
    <property type="entry name" value="Ras_GTPase"/>
</dbReference>
<feature type="compositionally biased region" description="Low complexity" evidence="4">
    <location>
        <begin position="890"/>
        <end position="901"/>
    </location>
</feature>
<dbReference type="SMART" id="SM00323">
    <property type="entry name" value="RasGAP"/>
    <property type="match status" value="1"/>
</dbReference>
<keyword evidence="2" id="KW-0597">Phosphoprotein</keyword>
<dbReference type="PANTHER" id="PTHR10194:SF60">
    <property type="entry name" value="RAS GTPASE-ACTIVATING PROTEIN RASKOL"/>
    <property type="match status" value="1"/>
</dbReference>
<feature type="compositionally biased region" description="Basic and acidic residues" evidence="4">
    <location>
        <begin position="821"/>
        <end position="831"/>
    </location>
</feature>
<evidence type="ECO:0000313" key="9">
    <source>
        <dbReference type="Proteomes" id="UP001159405"/>
    </source>
</evidence>
<keyword evidence="9" id="KW-1185">Reference proteome</keyword>
<protein>
    <submittedName>
        <fullName evidence="8">Uncharacterized protein</fullName>
    </submittedName>
</protein>
<feature type="compositionally biased region" description="Polar residues" evidence="4">
    <location>
        <begin position="749"/>
        <end position="760"/>
    </location>
</feature>
<dbReference type="Gene3D" id="1.10.506.10">
    <property type="entry name" value="GTPase Activation - p120gap, domain 1"/>
    <property type="match status" value="2"/>
</dbReference>
<dbReference type="CDD" id="cd04013">
    <property type="entry name" value="C2_SynGAP_like"/>
    <property type="match status" value="1"/>
</dbReference>
<accession>A0ABN8N3T9</accession>
<dbReference type="Pfam" id="PF00616">
    <property type="entry name" value="RasGAP"/>
    <property type="match status" value="1"/>
</dbReference>
<dbReference type="InterPro" id="IPR000008">
    <property type="entry name" value="C2_dom"/>
</dbReference>
<evidence type="ECO:0000256" key="1">
    <source>
        <dbReference type="ARBA" id="ARBA00022468"/>
    </source>
</evidence>
<evidence type="ECO:0000259" key="6">
    <source>
        <dbReference type="PROSITE" id="PS50004"/>
    </source>
</evidence>
<feature type="compositionally biased region" description="Basic and acidic residues" evidence="4">
    <location>
        <begin position="933"/>
        <end position="943"/>
    </location>
</feature>
<dbReference type="InterPro" id="IPR001936">
    <property type="entry name" value="RasGAP_dom"/>
</dbReference>
<feature type="coiled-coil region" evidence="3">
    <location>
        <begin position="1043"/>
        <end position="1134"/>
    </location>
</feature>
<dbReference type="Gene3D" id="2.60.40.150">
    <property type="entry name" value="C2 domain"/>
    <property type="match status" value="1"/>
</dbReference>
<sequence length="1180" mass="134089">MVAEKLEGWLTILTDDGGEWLNRLCVLFSSEKKLRTFVDDIEYLDCARFLAATTKIKSKLCDSPELIENPTHEGLSRVHRLRLSRRFFSEDFLQGGQNGTRSSKLSDFSKKIADGIRSHRSRSLFIPRKVNNDDGGFLSVSPPPIRWRSQETLDSKMKTTTDSVDLSISGHVTVRPIHPSILSRQHCFQVTTPHETKYFSCRSSQELEKWVVSIKKSIQPTRDIQYRTDIGLTVWIVEAKGLTDKSKRRFYCELFFDKVIYAKTSSKPKSDILFWGENFAFNDLPEVKTVTVQIYKEADGKNRKEKRKPIGSVDVAVDSLEVGVEVEKWYPVTMETSKTNGGEAPSIRLKFKYQKVSILPIKCYDELREYLERNYMTVCQALEPVVSVKLKDEISRVLLRILQASGKATEFLATIVMEEVKNLEDENLVFRGNSFATKAMDSYMKMIGESYLQETLGDFVQSVYESEEECEIDPSKKTSGNIESNKENLKTFVEKVWNLIMCSSCFFPSDLRTTFYEFRRWCEGRSKDLSTKLISGSIFLRFLCPAILSPSLFHLVQEYPDEKTSRALTLIAKVMQNLANFTRFGGKEEYMGFMNGFVEKEFVNMRRFLDDISSRPDTIENQYEGIIDSGRELALMFNILKDQTSTMNQDTLETLRPLQFILKSLQEIYHDSERNFALGNESLVAHRKWASSSDLVTDQEKNNITLTPVSQIRIMKSPRRNQNTSNESKPEANLVYNGSSPTPPPPDSLTVSRYDNSILSPISDVDPPSLSPRKRVSYRDDVHSSLRRRSYRRAIASDDNTDQNSLERDQSSSERPPTPPKKSDSQRRSRVEAPQIVTNVDADRAGETRVVYQGDKSSSNSLNRSADSTHKKQLRAVPDSRQRYGNSVVSPRRSPSGNNPSMTTDQSRTSSLNRTSPPIPTTPKPSPYASTDSLRRSSGDKDAYSSSSSPRSSPRSSRTSGSATKFLNPGHVARSPSRTSSSSSGSEESWHSVASSVEGTGRRRVRKMPRTPSPTGTIWERMPPRIGTEDFENGHDVLQPKTVAEYEQELSDLREELLETKRNLASTHEQLILQESSTHKLVASFKERLAESEKSLQKLREEKDKEMKELLDRLVSVESELRKEQKEMQEVIQAKQVIVEAQERRIKSADSSNAKLIATLNQIRSSRNNSKLLNYPSSDL</sequence>
<feature type="compositionally biased region" description="Polar residues" evidence="4">
    <location>
        <begin position="902"/>
        <end position="914"/>
    </location>
</feature>
<keyword evidence="1" id="KW-0343">GTPase activation</keyword>
<dbReference type="PROSITE" id="PS00509">
    <property type="entry name" value="RAS_GTPASE_ACTIV_1"/>
    <property type="match status" value="1"/>
</dbReference>
<feature type="domain" description="PH" evidence="5">
    <location>
        <begin position="3"/>
        <end position="219"/>
    </location>
</feature>
<dbReference type="EMBL" id="CALNXK010000010">
    <property type="protein sequence ID" value="CAH3042433.1"/>
    <property type="molecule type" value="Genomic_DNA"/>
</dbReference>
<dbReference type="InterPro" id="IPR057606">
    <property type="entry name" value="SynGAP1-like_PH"/>
</dbReference>
<keyword evidence="3" id="KW-0175">Coiled coil</keyword>
<name>A0ABN8N3T9_9CNID</name>
<gene>
    <name evidence="8" type="ORF">PLOB_00000930</name>
</gene>
<evidence type="ECO:0000259" key="7">
    <source>
        <dbReference type="PROSITE" id="PS50018"/>
    </source>
</evidence>
<dbReference type="PANTHER" id="PTHR10194">
    <property type="entry name" value="RAS GTPASE-ACTIVATING PROTEINS"/>
    <property type="match status" value="1"/>
</dbReference>
<evidence type="ECO:0000313" key="8">
    <source>
        <dbReference type="EMBL" id="CAH3042433.1"/>
    </source>
</evidence>
<dbReference type="InterPro" id="IPR021887">
    <property type="entry name" value="DAB2P_C"/>
</dbReference>
<dbReference type="InterPro" id="IPR001849">
    <property type="entry name" value="PH_domain"/>
</dbReference>
<feature type="compositionally biased region" description="Low complexity" evidence="4">
    <location>
        <begin position="944"/>
        <end position="964"/>
    </location>
</feature>
<evidence type="ECO:0000259" key="5">
    <source>
        <dbReference type="PROSITE" id="PS50003"/>
    </source>
</evidence>
<dbReference type="InterPro" id="IPR035892">
    <property type="entry name" value="C2_domain_sf"/>
</dbReference>
<dbReference type="InterPro" id="IPR008936">
    <property type="entry name" value="Rho_GTPase_activation_prot"/>
</dbReference>
<dbReference type="CDD" id="cd05136">
    <property type="entry name" value="RasGAP_DAB2IP"/>
    <property type="match status" value="1"/>
</dbReference>
<dbReference type="Proteomes" id="UP001159405">
    <property type="component" value="Unassembled WGS sequence"/>
</dbReference>